<organism evidence="2 3">
    <name type="scientific">Vitrella brassicaformis (strain CCMP3155)</name>
    <dbReference type="NCBI Taxonomy" id="1169540"/>
    <lineage>
        <taxon>Eukaryota</taxon>
        <taxon>Sar</taxon>
        <taxon>Alveolata</taxon>
        <taxon>Colpodellida</taxon>
        <taxon>Vitrellaceae</taxon>
        <taxon>Vitrella</taxon>
    </lineage>
</organism>
<dbReference type="AlphaFoldDB" id="A0A0G4FYP4"/>
<evidence type="ECO:0000259" key="1">
    <source>
        <dbReference type="Pfam" id="PF06544"/>
    </source>
</evidence>
<dbReference type="CDD" id="cd24163">
    <property type="entry name" value="RWDD2_C"/>
    <property type="match status" value="1"/>
</dbReference>
<reference evidence="2 3" key="1">
    <citation type="submission" date="2014-11" db="EMBL/GenBank/DDBJ databases">
        <authorList>
            <person name="Zhu J."/>
            <person name="Qi W."/>
            <person name="Song R."/>
        </authorList>
    </citation>
    <scope>NUCLEOTIDE SEQUENCE [LARGE SCALE GENOMIC DNA]</scope>
</reference>
<keyword evidence="3" id="KW-1185">Reference proteome</keyword>
<dbReference type="PANTHER" id="PTHR15955">
    <property type="entry name" value="RWD DOMAIN CONTAINING PROTEIN 2"/>
    <property type="match status" value="1"/>
</dbReference>
<feature type="domain" description="Small nuclear ribonucleoprotein Prp3 C-terminal" evidence="1">
    <location>
        <begin position="28"/>
        <end position="100"/>
    </location>
</feature>
<sequence>MQSMFPIRTAVRHLSTGSSSAALQLVAMHFHHIYNARKKDAITSLADEHGLTGVYLFGKPGRVIIEGEEARVQQWVREIKQLRWQQAVMRVRVAITRRHFGDFGEADSERDLARRMESAGLADIYQCFHDLDAITAVESRTC</sequence>
<name>A0A0G4FYP4_VITBC</name>
<dbReference type="InterPro" id="IPR017359">
    <property type="entry name" value="Phi-like"/>
</dbReference>
<dbReference type="InParanoid" id="A0A0G4FYP4"/>
<dbReference type="VEuPathDB" id="CryptoDB:Vbra_21818"/>
<dbReference type="Proteomes" id="UP000041254">
    <property type="component" value="Unassembled WGS sequence"/>
</dbReference>
<dbReference type="EMBL" id="CDMY01000525">
    <property type="protein sequence ID" value="CEM20338.1"/>
    <property type="molecule type" value="Genomic_DNA"/>
</dbReference>
<dbReference type="InterPro" id="IPR059181">
    <property type="entry name" value="RWDD2A-B_C"/>
</dbReference>
<gene>
    <name evidence="2" type="ORF">Vbra_21818</name>
</gene>
<dbReference type="InterPro" id="IPR010541">
    <property type="entry name" value="Prp3_C"/>
</dbReference>
<dbReference type="Pfam" id="PF06544">
    <property type="entry name" value="Prp3_C"/>
    <property type="match status" value="1"/>
</dbReference>
<evidence type="ECO:0000313" key="3">
    <source>
        <dbReference type="Proteomes" id="UP000041254"/>
    </source>
</evidence>
<dbReference type="OMA" id="RVACNER"/>
<evidence type="ECO:0000313" key="2">
    <source>
        <dbReference type="EMBL" id="CEM20338.1"/>
    </source>
</evidence>
<dbReference type="PANTHER" id="PTHR15955:SF8">
    <property type="entry name" value="RWD DOMAIN-CONTAINING PROTEIN 2B-RELATED"/>
    <property type="match status" value="1"/>
</dbReference>
<dbReference type="OrthoDB" id="413473at2759"/>
<proteinExistence type="predicted"/>
<protein>
    <recommendedName>
        <fullName evidence="1">Small nuclear ribonucleoprotein Prp3 C-terminal domain-containing protein</fullName>
    </recommendedName>
</protein>
<accession>A0A0G4FYP4</accession>